<dbReference type="FunFam" id="3.40.50.790:FF:000001">
    <property type="entry name" value="50S ribosomal protein L1"/>
    <property type="match status" value="1"/>
</dbReference>
<dbReference type="GO" id="GO:0006412">
    <property type="term" value="P:translation"/>
    <property type="evidence" value="ECO:0007669"/>
    <property type="project" value="UniProtKB-UniRule"/>
</dbReference>
<proteinExistence type="inferred from homology"/>
<dbReference type="Gene3D" id="3.30.190.20">
    <property type="match status" value="1"/>
</dbReference>
<dbReference type="PANTHER" id="PTHR36427:SF3">
    <property type="entry name" value="LARGE RIBOSOMAL SUBUNIT PROTEIN UL1M"/>
    <property type="match status" value="1"/>
</dbReference>
<dbReference type="HAMAP" id="MF_01318_B">
    <property type="entry name" value="Ribosomal_uL1_B"/>
    <property type="match status" value="1"/>
</dbReference>
<evidence type="ECO:0000313" key="12">
    <source>
        <dbReference type="EMBL" id="EFX42229.1"/>
    </source>
</evidence>
<dbReference type="GO" id="GO:0006417">
    <property type="term" value="P:regulation of translation"/>
    <property type="evidence" value="ECO:0007669"/>
    <property type="project" value="UniProtKB-KW"/>
</dbReference>
<dbReference type="InterPro" id="IPR002143">
    <property type="entry name" value="Ribosomal_uL1"/>
</dbReference>
<dbReference type="Proteomes" id="UP000054093">
    <property type="component" value="Unassembled WGS sequence"/>
</dbReference>
<dbReference type="PIRSF" id="PIRSF002155">
    <property type="entry name" value="Ribosomal_L1"/>
    <property type="match status" value="1"/>
</dbReference>
<keyword evidence="3 10" id="KW-0820">tRNA-binding</keyword>
<dbReference type="Gene3D" id="3.40.50.790">
    <property type="match status" value="1"/>
</dbReference>
<comment type="similarity">
    <text evidence="1 10 11">Belongs to the universal ribosomal protein uL1 family.</text>
</comment>
<dbReference type="GO" id="GO:0022625">
    <property type="term" value="C:cytosolic large ribosomal subunit"/>
    <property type="evidence" value="ECO:0007669"/>
    <property type="project" value="TreeGrafter"/>
</dbReference>
<evidence type="ECO:0000256" key="7">
    <source>
        <dbReference type="ARBA" id="ARBA00022980"/>
    </source>
</evidence>
<evidence type="ECO:0000256" key="9">
    <source>
        <dbReference type="ARBA" id="ARBA00035241"/>
    </source>
</evidence>
<evidence type="ECO:0000313" key="13">
    <source>
        <dbReference type="Proteomes" id="UP000054093"/>
    </source>
</evidence>
<dbReference type="PANTHER" id="PTHR36427">
    <property type="entry name" value="54S RIBOSOMAL PROTEIN L1, MITOCHONDRIAL"/>
    <property type="match status" value="1"/>
</dbReference>
<dbReference type="InterPro" id="IPR005878">
    <property type="entry name" value="Ribosom_uL1_bac-type"/>
</dbReference>
<name>E7G324_9HELI</name>
<keyword evidence="2 10" id="KW-0678">Repressor</keyword>
<evidence type="ECO:0000256" key="1">
    <source>
        <dbReference type="ARBA" id="ARBA00010531"/>
    </source>
</evidence>
<dbReference type="EMBL" id="ADHO01000051">
    <property type="protein sequence ID" value="EFX42229.1"/>
    <property type="molecule type" value="Genomic_DNA"/>
</dbReference>
<dbReference type="GO" id="GO:0003735">
    <property type="term" value="F:structural constituent of ribosome"/>
    <property type="evidence" value="ECO:0007669"/>
    <property type="project" value="InterPro"/>
</dbReference>
<dbReference type="InterPro" id="IPR023674">
    <property type="entry name" value="Ribosomal_uL1-like"/>
</dbReference>
<keyword evidence="8 10" id="KW-0687">Ribonucleoprotein</keyword>
<accession>E7G324</accession>
<dbReference type="InterPro" id="IPR023673">
    <property type="entry name" value="Ribosomal_uL1_CS"/>
</dbReference>
<evidence type="ECO:0000256" key="5">
    <source>
        <dbReference type="ARBA" id="ARBA00022845"/>
    </source>
</evidence>
<evidence type="ECO:0000256" key="6">
    <source>
        <dbReference type="ARBA" id="ARBA00022884"/>
    </source>
</evidence>
<comment type="caution">
    <text evidence="12">The sequence shown here is derived from an EMBL/GenBank/DDBJ whole genome shotgun (WGS) entry which is preliminary data.</text>
</comment>
<keyword evidence="4 10" id="KW-0699">rRNA-binding</keyword>
<organism evidence="12 13">
    <name type="scientific">Helicobacter suis HS5</name>
    <dbReference type="NCBI Taxonomy" id="710394"/>
    <lineage>
        <taxon>Bacteria</taxon>
        <taxon>Pseudomonadati</taxon>
        <taxon>Campylobacterota</taxon>
        <taxon>Epsilonproteobacteria</taxon>
        <taxon>Campylobacterales</taxon>
        <taxon>Helicobacteraceae</taxon>
        <taxon>Helicobacter</taxon>
    </lineage>
</organism>
<comment type="function">
    <text evidence="10">Binds directly to 23S rRNA. The L1 stalk is quite mobile in the ribosome, and is involved in E site tRNA release.</text>
</comment>
<evidence type="ECO:0000256" key="11">
    <source>
        <dbReference type="RuleBase" id="RU000659"/>
    </source>
</evidence>
<dbReference type="InterPro" id="IPR016095">
    <property type="entry name" value="Ribosomal_uL1_3-a/b-sand"/>
</dbReference>
<keyword evidence="7 10" id="KW-0689">Ribosomal protein</keyword>
<dbReference type="NCBIfam" id="TIGR01169">
    <property type="entry name" value="rplA_bact"/>
    <property type="match status" value="1"/>
</dbReference>
<dbReference type="AlphaFoldDB" id="E7G324"/>
<evidence type="ECO:0000256" key="4">
    <source>
        <dbReference type="ARBA" id="ARBA00022730"/>
    </source>
</evidence>
<protein>
    <recommendedName>
        <fullName evidence="9 10">Large ribosomal subunit protein uL1</fullName>
    </recommendedName>
</protein>
<keyword evidence="6 10" id="KW-0694">RNA-binding</keyword>
<dbReference type="SUPFAM" id="SSF56808">
    <property type="entry name" value="Ribosomal protein L1"/>
    <property type="match status" value="1"/>
</dbReference>
<dbReference type="PROSITE" id="PS01199">
    <property type="entry name" value="RIBOSOMAL_L1"/>
    <property type="match status" value="1"/>
</dbReference>
<comment type="function">
    <text evidence="10">Protein L1 is also a translational repressor protein, it controls the translation of the L11 operon by binding to its mRNA.</text>
</comment>
<reference evidence="12 13" key="1">
    <citation type="journal article" date="2011" name="Vet. Res.">
        <title>Genome sequence of Helicobacter suis supports its role in gastric pathology.</title>
        <authorList>
            <person name="Vermoote M."/>
            <person name="Vandekerckhove T.T."/>
            <person name="Flahou B."/>
            <person name="Pasmans F."/>
            <person name="Smet A."/>
            <person name="De Groote D."/>
            <person name="Van Criekinge W."/>
            <person name="Ducatelle R."/>
            <person name="Haesebrouck F."/>
        </authorList>
    </citation>
    <scope>NUCLEOTIDE SEQUENCE [LARGE SCALE GENOMIC DNA]</scope>
    <source>
        <strain evidence="12 13">HS5</strain>
    </source>
</reference>
<evidence type="ECO:0000256" key="2">
    <source>
        <dbReference type="ARBA" id="ARBA00022491"/>
    </source>
</evidence>
<dbReference type="GO" id="GO:0019843">
    <property type="term" value="F:rRNA binding"/>
    <property type="evidence" value="ECO:0007669"/>
    <property type="project" value="UniProtKB-UniRule"/>
</dbReference>
<gene>
    <name evidence="10 12" type="primary">rplA</name>
    <name evidence="12" type="ORF">HSUHS5_0330</name>
</gene>
<sequence>MNMAKIAKRLQKLADKFEKDKVYNLEEGVGVLKSLASAKFDESVEVALRLGVDPRHADQMVRGAVVLPHGTGKKVRVAVFAKDVKLDEAREAGADIVGGEDLAEEIKNGNTNFDMVIATPDMMAVVGKVGRILGPKGLMPNPKIGTVTMDIKKAVSNAKSGQVNFRVDKKGNVHAPVGKVSFTEEQIKENMLALVRAINRLKPNTAKGKYIRNSVMSLTMSPGVQLNSQELMDVK</sequence>
<dbReference type="Pfam" id="PF00687">
    <property type="entry name" value="Ribosomal_L1"/>
    <property type="match status" value="1"/>
</dbReference>
<dbReference type="GO" id="GO:0000049">
    <property type="term" value="F:tRNA binding"/>
    <property type="evidence" value="ECO:0007669"/>
    <property type="project" value="UniProtKB-KW"/>
</dbReference>
<evidence type="ECO:0000256" key="8">
    <source>
        <dbReference type="ARBA" id="ARBA00023274"/>
    </source>
</evidence>
<evidence type="ECO:0000256" key="10">
    <source>
        <dbReference type="HAMAP-Rule" id="MF_01318"/>
    </source>
</evidence>
<comment type="subunit">
    <text evidence="10">Part of the 50S ribosomal subunit.</text>
</comment>
<dbReference type="InterPro" id="IPR028364">
    <property type="entry name" value="Ribosomal_uL1/biogenesis"/>
</dbReference>
<keyword evidence="5 10" id="KW-0810">Translation regulation</keyword>
<dbReference type="CDD" id="cd00403">
    <property type="entry name" value="Ribosomal_L1"/>
    <property type="match status" value="1"/>
</dbReference>
<evidence type="ECO:0000256" key="3">
    <source>
        <dbReference type="ARBA" id="ARBA00022555"/>
    </source>
</evidence>